<dbReference type="InterPro" id="IPR001647">
    <property type="entry name" value="HTH_TetR"/>
</dbReference>
<accession>A0A5B9EJU3</accession>
<evidence type="ECO:0000313" key="7">
    <source>
        <dbReference type="Proteomes" id="UP000321820"/>
    </source>
</evidence>
<dbReference type="PANTHER" id="PTHR30055:SF234">
    <property type="entry name" value="HTH-TYPE TRANSCRIPTIONAL REGULATOR BETI"/>
    <property type="match status" value="1"/>
</dbReference>
<keyword evidence="2 4" id="KW-0238">DNA-binding</keyword>
<keyword evidence="7" id="KW-1185">Reference proteome</keyword>
<evidence type="ECO:0000313" key="6">
    <source>
        <dbReference type="EMBL" id="QEE30591.1"/>
    </source>
</evidence>
<evidence type="ECO:0000256" key="1">
    <source>
        <dbReference type="ARBA" id="ARBA00023015"/>
    </source>
</evidence>
<dbReference type="Gene3D" id="1.10.10.60">
    <property type="entry name" value="Homeodomain-like"/>
    <property type="match status" value="1"/>
</dbReference>
<dbReference type="PANTHER" id="PTHR30055">
    <property type="entry name" value="HTH-TYPE TRANSCRIPTIONAL REGULATOR RUTR"/>
    <property type="match status" value="1"/>
</dbReference>
<dbReference type="PROSITE" id="PS50977">
    <property type="entry name" value="HTH_TETR_2"/>
    <property type="match status" value="1"/>
</dbReference>
<dbReference type="Proteomes" id="UP000321820">
    <property type="component" value="Chromosome"/>
</dbReference>
<dbReference type="PROSITE" id="PS01081">
    <property type="entry name" value="HTH_TETR_1"/>
    <property type="match status" value="1"/>
</dbReference>
<dbReference type="AlphaFoldDB" id="A0A5B9EJU3"/>
<evidence type="ECO:0000256" key="3">
    <source>
        <dbReference type="ARBA" id="ARBA00023163"/>
    </source>
</evidence>
<proteinExistence type="predicted"/>
<dbReference type="PRINTS" id="PR00455">
    <property type="entry name" value="HTHTETR"/>
</dbReference>
<dbReference type="SUPFAM" id="SSF46689">
    <property type="entry name" value="Homeodomain-like"/>
    <property type="match status" value="1"/>
</dbReference>
<evidence type="ECO:0000259" key="5">
    <source>
        <dbReference type="PROSITE" id="PS50977"/>
    </source>
</evidence>
<dbReference type="InterPro" id="IPR023772">
    <property type="entry name" value="DNA-bd_HTH_TetR-type_CS"/>
</dbReference>
<keyword evidence="3" id="KW-0804">Transcription</keyword>
<gene>
    <name evidence="6" type="ORF">FTW19_22930</name>
</gene>
<dbReference type="GO" id="GO:0003700">
    <property type="term" value="F:DNA-binding transcription factor activity"/>
    <property type="evidence" value="ECO:0007669"/>
    <property type="project" value="TreeGrafter"/>
</dbReference>
<dbReference type="KEGG" id="talb:FTW19_22930"/>
<dbReference type="Pfam" id="PF09209">
    <property type="entry name" value="CecR_C"/>
    <property type="match status" value="1"/>
</dbReference>
<organism evidence="6 7">
    <name type="scientific">Terriglobus albidus</name>
    <dbReference type="NCBI Taxonomy" id="1592106"/>
    <lineage>
        <taxon>Bacteria</taxon>
        <taxon>Pseudomonadati</taxon>
        <taxon>Acidobacteriota</taxon>
        <taxon>Terriglobia</taxon>
        <taxon>Terriglobales</taxon>
        <taxon>Acidobacteriaceae</taxon>
        <taxon>Terriglobus</taxon>
    </lineage>
</organism>
<feature type="domain" description="HTH tetR-type" evidence="5">
    <location>
        <begin position="25"/>
        <end position="85"/>
    </location>
</feature>
<name>A0A5B9EJU3_9BACT</name>
<dbReference type="Gene3D" id="1.10.357.10">
    <property type="entry name" value="Tetracycline Repressor, domain 2"/>
    <property type="match status" value="1"/>
</dbReference>
<feature type="DNA-binding region" description="H-T-H motif" evidence="4">
    <location>
        <begin position="48"/>
        <end position="67"/>
    </location>
</feature>
<evidence type="ECO:0000256" key="2">
    <source>
        <dbReference type="ARBA" id="ARBA00023125"/>
    </source>
</evidence>
<keyword evidence="1" id="KW-0805">Transcription regulation</keyword>
<dbReference type="GO" id="GO:0000976">
    <property type="term" value="F:transcription cis-regulatory region binding"/>
    <property type="evidence" value="ECO:0007669"/>
    <property type="project" value="TreeGrafter"/>
</dbReference>
<dbReference type="InterPro" id="IPR015292">
    <property type="entry name" value="Tscrpt_reg_YbiH_C"/>
</dbReference>
<dbReference type="SUPFAM" id="SSF48498">
    <property type="entry name" value="Tetracyclin repressor-like, C-terminal domain"/>
    <property type="match status" value="1"/>
</dbReference>
<reference evidence="6 7" key="1">
    <citation type="submission" date="2019-08" db="EMBL/GenBank/DDBJ databases">
        <title>Complete genome sequence of Terriglobus albidus strain ORNL.</title>
        <authorList>
            <person name="Podar M."/>
        </authorList>
    </citation>
    <scope>NUCLEOTIDE SEQUENCE [LARGE SCALE GENOMIC DNA]</scope>
    <source>
        <strain evidence="6 7">ORNL</strain>
    </source>
</reference>
<dbReference type="Pfam" id="PF00440">
    <property type="entry name" value="TetR_N"/>
    <property type="match status" value="1"/>
</dbReference>
<evidence type="ECO:0000256" key="4">
    <source>
        <dbReference type="PROSITE-ProRule" id="PRU00335"/>
    </source>
</evidence>
<dbReference type="OrthoDB" id="9800337at2"/>
<sequence>MVIKKRAKKTVRARVVRQNEVTERDDARSRLIEAAMELFAEKGYEGTSVRDLATAAGVNVAAVSYHFGSKDALYTETLRACLAPCAEMRTRMQAHLNLAKQKKGRKAAEDALRGCIRDFLELLVSPAAKHSHLVMREQSEAKPRFEPVIREFFEPVGTILHEVILMLAPGLPQPTVFMTISGIIGQCLHIFKARATYRVLAGVDSHSPEYIEMVSKHMAHFTALGLLGLEREKGTS</sequence>
<protein>
    <submittedName>
        <fullName evidence="6">DUF1956 domain-containing protein</fullName>
    </submittedName>
</protein>
<dbReference type="InterPro" id="IPR036271">
    <property type="entry name" value="Tet_transcr_reg_TetR-rel_C_sf"/>
</dbReference>
<dbReference type="InterPro" id="IPR050109">
    <property type="entry name" value="HTH-type_TetR-like_transc_reg"/>
</dbReference>
<dbReference type="InterPro" id="IPR009057">
    <property type="entry name" value="Homeodomain-like_sf"/>
</dbReference>
<dbReference type="EMBL" id="CP042806">
    <property type="protein sequence ID" value="QEE30591.1"/>
    <property type="molecule type" value="Genomic_DNA"/>
</dbReference>